<dbReference type="GO" id="GO:0016491">
    <property type="term" value="F:oxidoreductase activity"/>
    <property type="evidence" value="ECO:0007669"/>
    <property type="project" value="UniProtKB-KW"/>
</dbReference>
<gene>
    <name evidence="3" type="ORF">NS354_00135</name>
</gene>
<organism evidence="3 4">
    <name type="scientific">Leucobacter chromiiresistens</name>
    <dbReference type="NCBI Taxonomy" id="1079994"/>
    <lineage>
        <taxon>Bacteria</taxon>
        <taxon>Bacillati</taxon>
        <taxon>Actinomycetota</taxon>
        <taxon>Actinomycetes</taxon>
        <taxon>Micrococcales</taxon>
        <taxon>Microbacteriaceae</taxon>
        <taxon>Leucobacter</taxon>
    </lineage>
</organism>
<protein>
    <submittedName>
        <fullName evidence="3">Aldehyde dehydrogenase</fullName>
    </submittedName>
</protein>
<dbReference type="PATRIC" id="fig|1079994.3.peg.1010"/>
<keyword evidence="4" id="KW-1185">Reference proteome</keyword>
<dbReference type="AlphaFoldDB" id="A0A147ESN0"/>
<accession>A0A147ESN0</accession>
<dbReference type="PANTHER" id="PTHR43353:SF3">
    <property type="entry name" value="ALDEHYDE DEHYDROGENASE-RELATED"/>
    <property type="match status" value="1"/>
</dbReference>
<evidence type="ECO:0000256" key="1">
    <source>
        <dbReference type="ARBA" id="ARBA00023002"/>
    </source>
</evidence>
<dbReference type="InterPro" id="IPR016162">
    <property type="entry name" value="Ald_DH_N"/>
</dbReference>
<dbReference type="SUPFAM" id="SSF53720">
    <property type="entry name" value="ALDH-like"/>
    <property type="match status" value="1"/>
</dbReference>
<evidence type="ECO:0000313" key="3">
    <source>
        <dbReference type="EMBL" id="KTR87475.1"/>
    </source>
</evidence>
<keyword evidence="1" id="KW-0560">Oxidoreductase</keyword>
<comment type="caution">
    <text evidence="3">The sequence shown here is derived from an EMBL/GenBank/DDBJ whole genome shotgun (WGS) entry which is preliminary data.</text>
</comment>
<evidence type="ECO:0000313" key="4">
    <source>
        <dbReference type="Proteomes" id="UP000070810"/>
    </source>
</evidence>
<dbReference type="RefSeq" id="WP_058592608.1">
    <property type="nucleotide sequence ID" value="NZ_LDRK01000002.1"/>
</dbReference>
<dbReference type="EMBL" id="LDRK01000002">
    <property type="protein sequence ID" value="KTR87475.1"/>
    <property type="molecule type" value="Genomic_DNA"/>
</dbReference>
<dbReference type="Proteomes" id="UP000070810">
    <property type="component" value="Unassembled WGS sequence"/>
</dbReference>
<dbReference type="OrthoDB" id="9770537at2"/>
<dbReference type="Pfam" id="PF00171">
    <property type="entry name" value="Aldedh"/>
    <property type="match status" value="1"/>
</dbReference>
<proteinExistence type="predicted"/>
<dbReference type="InterPro" id="IPR050740">
    <property type="entry name" value="Aldehyde_DH_Superfamily"/>
</dbReference>
<name>A0A147ESN0_9MICO</name>
<dbReference type="Gene3D" id="3.40.605.10">
    <property type="entry name" value="Aldehyde Dehydrogenase, Chain A, domain 1"/>
    <property type="match status" value="2"/>
</dbReference>
<reference evidence="3 4" key="1">
    <citation type="journal article" date="2016" name="Front. Microbiol.">
        <title>Genomic Resource of Rice Seed Associated Bacteria.</title>
        <authorList>
            <person name="Midha S."/>
            <person name="Bansal K."/>
            <person name="Sharma S."/>
            <person name="Kumar N."/>
            <person name="Patil P.P."/>
            <person name="Chaudhry V."/>
            <person name="Patil P.B."/>
        </authorList>
    </citation>
    <scope>NUCLEOTIDE SEQUENCE [LARGE SCALE GENOMIC DNA]</scope>
    <source>
        <strain evidence="3 4">NS354</strain>
    </source>
</reference>
<dbReference type="InterPro" id="IPR016161">
    <property type="entry name" value="Ald_DH/histidinol_DH"/>
</dbReference>
<evidence type="ECO:0000259" key="2">
    <source>
        <dbReference type="Pfam" id="PF00171"/>
    </source>
</evidence>
<dbReference type="PANTHER" id="PTHR43353">
    <property type="entry name" value="SUCCINATE-SEMIALDEHYDE DEHYDROGENASE, MITOCHONDRIAL"/>
    <property type="match status" value="1"/>
</dbReference>
<dbReference type="InterPro" id="IPR015590">
    <property type="entry name" value="Aldehyde_DH_dom"/>
</dbReference>
<sequence>MDTTPDALELVLDRAAAAAPALAAQPPRARAALLIALADALEAARDRLVPIAERETGLTRARLDGEVARTAVQLRLFAEAVRAGDGADARIDEADPGFVLGARPDLRRTRIPVGPVLNFSASNFPFAFSVLGGDSASILAAGCPLIVKAHSGHPELSEATAEVAQRVVEDLGLPAGTLQLIHGQQAGVAAVQDSRVRAGSFTGSTLGGRILADLAAARPAPIPFYGELGSVNPVFVTPAAMTENGPALAADYVASVAGSAGQLCTKPGLLFAAQDDAFLSAVAEAGDAAGAAEHRLLGPRIAEAYRADLEAVLAIDGVDPVVSGTMRIDAEGDGWVTPTIVRVSLHTLRAHREVLAEEHFGPCSVIVDVPAEEPFAPLVGEFITGSLTGTLHLSRGERDGASDAASAADAGADPALGALVSALAEHAGRVIFDGWPTGVAVTPAQQHGGPWPATTNDSSTSVGTAAIGRFLRPVAFQNAPSAYLPAALRDANPLGIPQRRSAAGESISWGRALG</sequence>
<feature type="domain" description="Aldehyde dehydrogenase" evidence="2">
    <location>
        <begin position="4"/>
        <end position="372"/>
    </location>
</feature>